<gene>
    <name evidence="2" type="ordered locus">VIT_18s0089g00420</name>
</gene>
<dbReference type="InterPro" id="IPR006721">
    <property type="entry name" value="ATP_synth_F1_esu_mt"/>
</dbReference>
<dbReference type="CDD" id="cd12153">
    <property type="entry name" value="F1-ATPase_epsilon"/>
    <property type="match status" value="1"/>
</dbReference>
<dbReference type="Proteomes" id="UP000009183">
    <property type="component" value="Chromosome 18"/>
</dbReference>
<dbReference type="PANTHER" id="PTHR12448">
    <property type="entry name" value="ATP SYNTHASE EPSILON CHAIN, MITOCHONDRIAL"/>
    <property type="match status" value="1"/>
</dbReference>
<dbReference type="GO" id="GO:0005743">
    <property type="term" value="C:mitochondrial inner membrane"/>
    <property type="evidence" value="ECO:0000318"/>
    <property type="project" value="GO_Central"/>
</dbReference>
<dbReference type="PaxDb" id="29760-VIT_18s0089g00420.t01"/>
<dbReference type="Gene3D" id="1.10.1620.20">
    <property type="entry name" value="ATP synthase, F1 complex, epsilon subunit superfamily, mitochondrial"/>
    <property type="match status" value="1"/>
</dbReference>
<dbReference type="EMBL" id="FN594956">
    <property type="protein sequence ID" value="CCB44145.1"/>
    <property type="molecule type" value="Genomic_DNA"/>
</dbReference>
<protein>
    <recommendedName>
        <fullName evidence="4">ATP synthase subunit epsilon, mitochondrial</fullName>
    </recommendedName>
</protein>
<dbReference type="AlphaFoldDB" id="F6GW10"/>
<sequence length="75" mass="9021">MTYISYSNIYANLVRNCLKKPFKSEDLTHEKVHFSISKWDNGVPQKPSFHQRTSAHCHQLYICLWRNNRKKELIK</sequence>
<proteinExistence type="inferred from homology"/>
<dbReference type="SUPFAM" id="SSF48690">
    <property type="entry name" value="Epsilon subunit of mitochondrial F1F0-ATP synthase"/>
    <property type="match status" value="1"/>
</dbReference>
<name>F6GW10_VITVI</name>
<evidence type="ECO:0000313" key="3">
    <source>
        <dbReference type="Proteomes" id="UP000009183"/>
    </source>
</evidence>
<dbReference type="GO" id="GO:0046933">
    <property type="term" value="F:proton-transporting ATP synthase activity, rotational mechanism"/>
    <property type="evidence" value="ECO:0007669"/>
    <property type="project" value="InterPro"/>
</dbReference>
<dbReference type="GO" id="GO:0042776">
    <property type="term" value="P:proton motive force-driven mitochondrial ATP synthesis"/>
    <property type="evidence" value="ECO:0000318"/>
    <property type="project" value="GO_Central"/>
</dbReference>
<comment type="similarity">
    <text evidence="1">Belongs to the eukaryotic ATPase epsilon family.</text>
</comment>
<evidence type="ECO:0008006" key="4">
    <source>
        <dbReference type="Google" id="ProtNLM"/>
    </source>
</evidence>
<evidence type="ECO:0000313" key="2">
    <source>
        <dbReference type="EMBL" id="CCB44145.1"/>
    </source>
</evidence>
<dbReference type="Pfam" id="PF04627">
    <property type="entry name" value="ATP-synt_Eps"/>
    <property type="match status" value="1"/>
</dbReference>
<keyword evidence="3" id="KW-1185">Reference proteome</keyword>
<dbReference type="InterPro" id="IPR036742">
    <property type="entry name" value="ATP_synth_F1_esu_sf_mt"/>
</dbReference>
<dbReference type="HOGENOM" id="CLU_187039_2_1_1"/>
<dbReference type="eggNOG" id="KOG3495">
    <property type="taxonomic scope" value="Eukaryota"/>
</dbReference>
<dbReference type="OrthoDB" id="269124at2759"/>
<dbReference type="GO" id="GO:0045259">
    <property type="term" value="C:proton-transporting ATP synthase complex"/>
    <property type="evidence" value="ECO:0007669"/>
    <property type="project" value="InterPro"/>
</dbReference>
<organism evidence="2 3">
    <name type="scientific">Vitis vinifera</name>
    <name type="common">Grape</name>
    <dbReference type="NCBI Taxonomy" id="29760"/>
    <lineage>
        <taxon>Eukaryota</taxon>
        <taxon>Viridiplantae</taxon>
        <taxon>Streptophyta</taxon>
        <taxon>Embryophyta</taxon>
        <taxon>Tracheophyta</taxon>
        <taxon>Spermatophyta</taxon>
        <taxon>Magnoliopsida</taxon>
        <taxon>eudicotyledons</taxon>
        <taxon>Gunneridae</taxon>
        <taxon>Pentapetalae</taxon>
        <taxon>rosids</taxon>
        <taxon>Vitales</taxon>
        <taxon>Vitaceae</taxon>
        <taxon>Viteae</taxon>
        <taxon>Vitis</taxon>
    </lineage>
</organism>
<dbReference type="PANTHER" id="PTHR12448:SF0">
    <property type="entry name" value="ATP SYNTHASE SUBUNIT EPSILON, MITOCHONDRIAL"/>
    <property type="match status" value="1"/>
</dbReference>
<reference evidence="3" key="1">
    <citation type="journal article" date="2007" name="Nature">
        <title>The grapevine genome sequence suggests ancestral hexaploidization in major angiosperm phyla.</title>
        <authorList>
            <consortium name="The French-Italian Public Consortium for Grapevine Genome Characterization."/>
            <person name="Jaillon O."/>
            <person name="Aury J.-M."/>
            <person name="Noel B."/>
            <person name="Policriti A."/>
            <person name="Clepet C."/>
            <person name="Casagrande A."/>
            <person name="Choisne N."/>
            <person name="Aubourg S."/>
            <person name="Vitulo N."/>
            <person name="Jubin C."/>
            <person name="Vezzi A."/>
            <person name="Legeai F."/>
            <person name="Hugueney P."/>
            <person name="Dasilva C."/>
            <person name="Horner D."/>
            <person name="Mica E."/>
            <person name="Jublot D."/>
            <person name="Poulain J."/>
            <person name="Bruyere C."/>
            <person name="Billault A."/>
            <person name="Segurens B."/>
            <person name="Gouyvenoux M."/>
            <person name="Ugarte E."/>
            <person name="Cattonaro F."/>
            <person name="Anthouard V."/>
            <person name="Vico V."/>
            <person name="Del Fabbro C."/>
            <person name="Alaux M."/>
            <person name="Di Gaspero G."/>
            <person name="Dumas V."/>
            <person name="Felice N."/>
            <person name="Paillard S."/>
            <person name="Juman I."/>
            <person name="Moroldo M."/>
            <person name="Scalabrin S."/>
            <person name="Canaguier A."/>
            <person name="Le Clainche I."/>
            <person name="Malacrida G."/>
            <person name="Durand E."/>
            <person name="Pesole G."/>
            <person name="Laucou V."/>
            <person name="Chatelet P."/>
            <person name="Merdinoglu D."/>
            <person name="Delledonne M."/>
            <person name="Pezzotti M."/>
            <person name="Lecharny A."/>
            <person name="Scarpelli C."/>
            <person name="Artiguenave F."/>
            <person name="Pe M.E."/>
            <person name="Valle G."/>
            <person name="Morgante M."/>
            <person name="Caboche M."/>
            <person name="Adam-Blondon A.-F."/>
            <person name="Weissenbach J."/>
            <person name="Quetier F."/>
            <person name="Wincker P."/>
        </authorList>
    </citation>
    <scope>NUCLEOTIDE SEQUENCE [LARGE SCALE GENOMIC DNA]</scope>
    <source>
        <strain evidence="3">cv. Pinot noir / PN40024</strain>
    </source>
</reference>
<evidence type="ECO:0000256" key="1">
    <source>
        <dbReference type="ARBA" id="ARBA00009502"/>
    </source>
</evidence>
<accession>F6GW10</accession>
<dbReference type="STRING" id="29760.F6GW10"/>
<dbReference type="InParanoid" id="F6GW10"/>